<proteinExistence type="predicted"/>
<dbReference type="Proteomes" id="UP000649617">
    <property type="component" value="Unassembled WGS sequence"/>
</dbReference>
<gene>
    <name evidence="1" type="ORF">SPIL2461_LOCUS9737</name>
</gene>
<accession>A0A812QND5</accession>
<dbReference type="AlphaFoldDB" id="A0A812QND5"/>
<reference evidence="1" key="1">
    <citation type="submission" date="2021-02" db="EMBL/GenBank/DDBJ databases">
        <authorList>
            <person name="Dougan E. K."/>
            <person name="Rhodes N."/>
            <person name="Thang M."/>
            <person name="Chan C."/>
        </authorList>
    </citation>
    <scope>NUCLEOTIDE SEQUENCE</scope>
</reference>
<comment type="caution">
    <text evidence="1">The sequence shown here is derived from an EMBL/GenBank/DDBJ whole genome shotgun (WGS) entry which is preliminary data.</text>
</comment>
<sequence>MRVLHTEASIRADVEATRQLFKAAPGASEKDLCSPSVVRSRSAGKLSPLPLDERAPHYRTASLGCSNRLTSDLASFPQVAELGSGGFEAASSKVKVVPESNGPASASSAVLVFDSEDEALIAWSQTVGLDDVDVEGDLTLPAD</sequence>
<evidence type="ECO:0000313" key="1">
    <source>
        <dbReference type="EMBL" id="CAE7395733.1"/>
    </source>
</evidence>
<dbReference type="OrthoDB" id="10626319at2759"/>
<name>A0A812QND5_SYMPI</name>
<dbReference type="EMBL" id="CAJNIZ010017247">
    <property type="protein sequence ID" value="CAE7395733.1"/>
    <property type="molecule type" value="Genomic_DNA"/>
</dbReference>
<protein>
    <submittedName>
        <fullName evidence="1">Uncharacterized protein</fullName>
    </submittedName>
</protein>
<organism evidence="1 2">
    <name type="scientific">Symbiodinium pilosum</name>
    <name type="common">Dinoflagellate</name>
    <dbReference type="NCBI Taxonomy" id="2952"/>
    <lineage>
        <taxon>Eukaryota</taxon>
        <taxon>Sar</taxon>
        <taxon>Alveolata</taxon>
        <taxon>Dinophyceae</taxon>
        <taxon>Suessiales</taxon>
        <taxon>Symbiodiniaceae</taxon>
        <taxon>Symbiodinium</taxon>
    </lineage>
</organism>
<keyword evidence="2" id="KW-1185">Reference proteome</keyword>
<evidence type="ECO:0000313" key="2">
    <source>
        <dbReference type="Proteomes" id="UP000649617"/>
    </source>
</evidence>